<name>A0A543CD34_9ACTN</name>
<evidence type="ECO:0000313" key="2">
    <source>
        <dbReference type="EMBL" id="TQL94907.1"/>
    </source>
</evidence>
<dbReference type="EMBL" id="VFOZ01000001">
    <property type="protein sequence ID" value="TQL94907.1"/>
    <property type="molecule type" value="Genomic_DNA"/>
</dbReference>
<dbReference type="Proteomes" id="UP000316096">
    <property type="component" value="Unassembled WGS sequence"/>
</dbReference>
<accession>A0A543CD34</accession>
<proteinExistence type="predicted"/>
<gene>
    <name evidence="2" type="ORF">FB559_0393</name>
</gene>
<evidence type="ECO:0000313" key="3">
    <source>
        <dbReference type="Proteomes" id="UP000316096"/>
    </source>
</evidence>
<organism evidence="2 3">
    <name type="scientific">Actinoallomurus bryophytorum</name>
    <dbReference type="NCBI Taxonomy" id="1490222"/>
    <lineage>
        <taxon>Bacteria</taxon>
        <taxon>Bacillati</taxon>
        <taxon>Actinomycetota</taxon>
        <taxon>Actinomycetes</taxon>
        <taxon>Streptosporangiales</taxon>
        <taxon>Thermomonosporaceae</taxon>
        <taxon>Actinoallomurus</taxon>
    </lineage>
</organism>
<evidence type="ECO:0000256" key="1">
    <source>
        <dbReference type="SAM" id="MobiDB-lite"/>
    </source>
</evidence>
<sequence>MKLRIEYPDGVVRCADREEAEQIYAENVDIDHDGGARCLILETGTGRDYVVSYAVGWEEDTATDRDPSKLAGFAPASDPARILP</sequence>
<dbReference type="AlphaFoldDB" id="A0A543CD34"/>
<reference evidence="2 3" key="1">
    <citation type="submission" date="2019-06" db="EMBL/GenBank/DDBJ databases">
        <title>Sequencing the genomes of 1000 actinobacteria strains.</title>
        <authorList>
            <person name="Klenk H.-P."/>
        </authorList>
    </citation>
    <scope>NUCLEOTIDE SEQUENCE [LARGE SCALE GENOMIC DNA]</scope>
    <source>
        <strain evidence="2 3">DSM 102200</strain>
    </source>
</reference>
<dbReference type="OrthoDB" id="5148951at2"/>
<comment type="caution">
    <text evidence="2">The sequence shown here is derived from an EMBL/GenBank/DDBJ whole genome shotgun (WGS) entry which is preliminary data.</text>
</comment>
<dbReference type="RefSeq" id="WP_141952623.1">
    <property type="nucleotide sequence ID" value="NZ_VFOZ01000001.1"/>
</dbReference>
<keyword evidence="3" id="KW-1185">Reference proteome</keyword>
<protein>
    <submittedName>
        <fullName evidence="2">Uncharacterized protein</fullName>
    </submittedName>
</protein>
<feature type="region of interest" description="Disordered" evidence="1">
    <location>
        <begin position="63"/>
        <end position="84"/>
    </location>
</feature>